<evidence type="ECO:0000256" key="6">
    <source>
        <dbReference type="ARBA" id="ARBA00022989"/>
    </source>
</evidence>
<feature type="transmembrane region" description="Helical" evidence="10">
    <location>
        <begin position="311"/>
        <end position="336"/>
    </location>
</feature>
<evidence type="ECO:0000256" key="10">
    <source>
        <dbReference type="SAM" id="Phobius"/>
    </source>
</evidence>
<evidence type="ECO:0000256" key="1">
    <source>
        <dbReference type="ARBA" id="ARBA00004651"/>
    </source>
</evidence>
<gene>
    <name evidence="11" type="ORF">QNI22_03740</name>
</gene>
<dbReference type="InterPro" id="IPR002528">
    <property type="entry name" value="MATE_fam"/>
</dbReference>
<evidence type="ECO:0000256" key="8">
    <source>
        <dbReference type="ARBA" id="ARBA00023136"/>
    </source>
</evidence>
<dbReference type="Proteomes" id="UP001232063">
    <property type="component" value="Unassembled WGS sequence"/>
</dbReference>
<dbReference type="PANTHER" id="PTHR43298:SF2">
    <property type="entry name" value="FMN_FAD EXPORTER YEEO-RELATED"/>
    <property type="match status" value="1"/>
</dbReference>
<keyword evidence="7" id="KW-0406">Ion transport</keyword>
<organism evidence="11 12">
    <name type="scientific">Xanthocytophaga agilis</name>
    <dbReference type="NCBI Taxonomy" id="3048010"/>
    <lineage>
        <taxon>Bacteria</taxon>
        <taxon>Pseudomonadati</taxon>
        <taxon>Bacteroidota</taxon>
        <taxon>Cytophagia</taxon>
        <taxon>Cytophagales</taxon>
        <taxon>Rhodocytophagaceae</taxon>
        <taxon>Xanthocytophaga</taxon>
    </lineage>
</organism>
<feature type="transmembrane region" description="Helical" evidence="10">
    <location>
        <begin position="160"/>
        <end position="180"/>
    </location>
</feature>
<dbReference type="Pfam" id="PF01554">
    <property type="entry name" value="MatE"/>
    <property type="match status" value="2"/>
</dbReference>
<feature type="transmembrane region" description="Helical" evidence="10">
    <location>
        <begin position="12"/>
        <end position="30"/>
    </location>
</feature>
<dbReference type="EMBL" id="JASJOU010000001">
    <property type="protein sequence ID" value="MDJ1499740.1"/>
    <property type="molecule type" value="Genomic_DNA"/>
</dbReference>
<dbReference type="GO" id="GO:0015297">
    <property type="term" value="F:antiporter activity"/>
    <property type="evidence" value="ECO:0007669"/>
    <property type="project" value="UniProtKB-KW"/>
</dbReference>
<evidence type="ECO:0000256" key="5">
    <source>
        <dbReference type="ARBA" id="ARBA00022692"/>
    </source>
</evidence>
<feature type="transmembrane region" description="Helical" evidence="10">
    <location>
        <begin position="386"/>
        <end position="410"/>
    </location>
</feature>
<feature type="transmembrane region" description="Helical" evidence="10">
    <location>
        <begin position="50"/>
        <end position="70"/>
    </location>
</feature>
<evidence type="ECO:0000256" key="4">
    <source>
        <dbReference type="ARBA" id="ARBA00022475"/>
    </source>
</evidence>
<feature type="transmembrane region" description="Helical" evidence="10">
    <location>
        <begin position="90"/>
        <end position="111"/>
    </location>
</feature>
<evidence type="ECO:0000256" key="3">
    <source>
        <dbReference type="ARBA" id="ARBA00022449"/>
    </source>
</evidence>
<evidence type="ECO:0000313" key="11">
    <source>
        <dbReference type="EMBL" id="MDJ1499740.1"/>
    </source>
</evidence>
<comment type="caution">
    <text evidence="11">The sequence shown here is derived from an EMBL/GenBank/DDBJ whole genome shotgun (WGS) entry which is preliminary data.</text>
</comment>
<dbReference type="AlphaFoldDB" id="A0AAE3UC52"/>
<keyword evidence="3" id="KW-0050">Antiport</keyword>
<reference evidence="11" key="1">
    <citation type="submission" date="2023-05" db="EMBL/GenBank/DDBJ databases">
        <authorList>
            <person name="Zhang X."/>
        </authorList>
    </citation>
    <scope>NUCLEOTIDE SEQUENCE</scope>
    <source>
        <strain evidence="11">BD1B2-1</strain>
    </source>
</reference>
<feature type="transmembrane region" description="Helical" evidence="10">
    <location>
        <begin position="234"/>
        <end position="256"/>
    </location>
</feature>
<evidence type="ECO:0000256" key="9">
    <source>
        <dbReference type="ARBA" id="ARBA00031636"/>
    </source>
</evidence>
<dbReference type="CDD" id="cd13131">
    <property type="entry name" value="MATE_NorM_like"/>
    <property type="match status" value="1"/>
</dbReference>
<evidence type="ECO:0000313" key="12">
    <source>
        <dbReference type="Proteomes" id="UP001232063"/>
    </source>
</evidence>
<keyword evidence="6 10" id="KW-1133">Transmembrane helix</keyword>
<evidence type="ECO:0000256" key="2">
    <source>
        <dbReference type="ARBA" id="ARBA00022448"/>
    </source>
</evidence>
<keyword evidence="8 10" id="KW-0472">Membrane</keyword>
<keyword evidence="4" id="KW-1003">Cell membrane</keyword>
<evidence type="ECO:0000256" key="7">
    <source>
        <dbReference type="ARBA" id="ARBA00023065"/>
    </source>
</evidence>
<keyword evidence="12" id="KW-1185">Reference proteome</keyword>
<dbReference type="NCBIfam" id="TIGR00797">
    <property type="entry name" value="matE"/>
    <property type="match status" value="1"/>
</dbReference>
<accession>A0AAE3UC52</accession>
<keyword evidence="2" id="KW-0813">Transport</keyword>
<comment type="subcellular location">
    <subcellularLocation>
        <location evidence="1">Cell membrane</location>
        <topology evidence="1">Multi-pass membrane protein</topology>
    </subcellularLocation>
</comment>
<dbReference type="InterPro" id="IPR048279">
    <property type="entry name" value="MdtK-like"/>
</dbReference>
<feature type="transmembrane region" description="Helical" evidence="10">
    <location>
        <begin position="192"/>
        <end position="214"/>
    </location>
</feature>
<protein>
    <recommendedName>
        <fullName evidence="9">Multidrug-efflux transporter</fullName>
    </recommendedName>
</protein>
<feature type="transmembrane region" description="Helical" evidence="10">
    <location>
        <begin position="276"/>
        <end position="299"/>
    </location>
</feature>
<dbReference type="GO" id="GO:0042910">
    <property type="term" value="F:xenobiotic transmembrane transporter activity"/>
    <property type="evidence" value="ECO:0007669"/>
    <property type="project" value="InterPro"/>
</dbReference>
<dbReference type="PANTHER" id="PTHR43298">
    <property type="entry name" value="MULTIDRUG RESISTANCE PROTEIN NORM-RELATED"/>
    <property type="match status" value="1"/>
</dbReference>
<dbReference type="GO" id="GO:0006811">
    <property type="term" value="P:monoatomic ion transport"/>
    <property type="evidence" value="ECO:0007669"/>
    <property type="project" value="UniProtKB-KW"/>
</dbReference>
<proteinExistence type="predicted"/>
<feature type="transmembrane region" description="Helical" evidence="10">
    <location>
        <begin position="416"/>
        <end position="433"/>
    </location>
</feature>
<dbReference type="InterPro" id="IPR050222">
    <property type="entry name" value="MATE_MdtK"/>
</dbReference>
<sequence length="457" mass="49320">MNLTIYRKELKETIYLGVPIIIGQLGNVLMGVGDTIQVGRLGASPVAASGFANSVFWLISIIGIGSLMVVGPQTATAKAQGNQAECRRILLSGLYLGFFWGIIVAGLFLLVSQHFGLFNQKTDVQALATDYSFYVAFSAIPLMIYAALRQFTDGLSFTRVTMIITLLGTVLDIFLNWVFINGKLGVPAMGLNGAGITTIISRTVMAIGLGIYIVKDEIFKPFISVQSENSLMPLLVKLIRLGLPGGLQLFFEIAAFSSATFFAGWLGTLQQAAHSIALNMASVTYMVAAGLSSAGAIRVGQAVGLRDRHKIIRAGAITVFLVILFMGTACLTFLVLARPLTSLYTDDVALMTVTASLVIIAGFFQLSDGLQVTGLGILRGISDVNIPTYITLVAYWIVGLPMAYVFAFVWKLDIQGVWYGLFLGLTTSALLLLKRFYKLASTTDFEFKSVPQEILHG</sequence>
<feature type="transmembrane region" description="Helical" evidence="10">
    <location>
        <begin position="131"/>
        <end position="148"/>
    </location>
</feature>
<keyword evidence="5 10" id="KW-0812">Transmembrane</keyword>
<dbReference type="RefSeq" id="WP_314509285.1">
    <property type="nucleotide sequence ID" value="NZ_JASJOU010000001.1"/>
</dbReference>
<feature type="transmembrane region" description="Helical" evidence="10">
    <location>
        <begin position="348"/>
        <end position="366"/>
    </location>
</feature>
<dbReference type="GO" id="GO:0005886">
    <property type="term" value="C:plasma membrane"/>
    <property type="evidence" value="ECO:0007669"/>
    <property type="project" value="UniProtKB-SubCell"/>
</dbReference>
<name>A0AAE3UC52_9BACT</name>
<dbReference type="PIRSF" id="PIRSF006603">
    <property type="entry name" value="DinF"/>
    <property type="match status" value="1"/>
</dbReference>